<keyword evidence="1" id="KW-0732">Signal</keyword>
<evidence type="ECO:0008006" key="4">
    <source>
        <dbReference type="Google" id="ProtNLM"/>
    </source>
</evidence>
<evidence type="ECO:0000313" key="3">
    <source>
        <dbReference type="Proteomes" id="UP000541185"/>
    </source>
</evidence>
<accession>A0A848H1A5</accession>
<dbReference type="Proteomes" id="UP000541185">
    <property type="component" value="Unassembled WGS sequence"/>
</dbReference>
<evidence type="ECO:0000256" key="1">
    <source>
        <dbReference type="SAM" id="SignalP"/>
    </source>
</evidence>
<sequence>MKFLLRAFCLAALLAAATLARADIDRPAAESLVRKSGIWEQVGNLAPQVEAEVLQGFAQAGVEPADSEKARIARAVETAYAPERLRDKCTAVVAEELEARHLEALQRWFDSPDGQAITRAEEASSQGEDDPRAAMQEGMALLRQMPAARRKLLQNLMAATRAAEAMVQLSIGTAIAVQIGAASAQPGAPAPSADQLKDMLETQRPEMVEASAAITLALFARTYATVPAERLRRYLSFVRTPAGTRFNDVSFDAVDAALTDAAREMGRRLPGTRDSNNI</sequence>
<keyword evidence="3" id="KW-1185">Reference proteome</keyword>
<reference evidence="2 3" key="1">
    <citation type="submission" date="2020-04" db="EMBL/GenBank/DDBJ databases">
        <title>Ramlibacter sp. G-1-2-2 isolated from soil.</title>
        <authorList>
            <person name="Dahal R.H."/>
        </authorList>
    </citation>
    <scope>NUCLEOTIDE SEQUENCE [LARGE SCALE GENOMIC DNA]</scope>
    <source>
        <strain evidence="2 3">G-1-2-2</strain>
    </source>
</reference>
<comment type="caution">
    <text evidence="2">The sequence shown here is derived from an EMBL/GenBank/DDBJ whole genome shotgun (WGS) entry which is preliminary data.</text>
</comment>
<dbReference type="EMBL" id="JABBFX010000001">
    <property type="protein sequence ID" value="NML44585.1"/>
    <property type="molecule type" value="Genomic_DNA"/>
</dbReference>
<name>A0A848H1A5_9BURK</name>
<gene>
    <name evidence="2" type="ORF">HHL11_12535</name>
</gene>
<dbReference type="AlphaFoldDB" id="A0A848H1A5"/>
<feature type="signal peptide" evidence="1">
    <location>
        <begin position="1"/>
        <end position="22"/>
    </location>
</feature>
<proteinExistence type="predicted"/>
<feature type="chain" id="PRO_5032535895" description="DUF2059 domain-containing protein" evidence="1">
    <location>
        <begin position="23"/>
        <end position="278"/>
    </location>
</feature>
<evidence type="ECO:0000313" key="2">
    <source>
        <dbReference type="EMBL" id="NML44585.1"/>
    </source>
</evidence>
<organism evidence="2 3">
    <name type="scientific">Ramlibacter agri</name>
    <dbReference type="NCBI Taxonomy" id="2728837"/>
    <lineage>
        <taxon>Bacteria</taxon>
        <taxon>Pseudomonadati</taxon>
        <taxon>Pseudomonadota</taxon>
        <taxon>Betaproteobacteria</taxon>
        <taxon>Burkholderiales</taxon>
        <taxon>Comamonadaceae</taxon>
        <taxon>Ramlibacter</taxon>
    </lineage>
</organism>
<dbReference type="RefSeq" id="WP_169418704.1">
    <property type="nucleotide sequence ID" value="NZ_JABBFX010000001.1"/>
</dbReference>
<protein>
    <recommendedName>
        <fullName evidence="4">DUF2059 domain-containing protein</fullName>
    </recommendedName>
</protein>